<keyword evidence="4" id="KW-0408">Iron</keyword>
<evidence type="ECO:0000259" key="5">
    <source>
        <dbReference type="Pfam" id="PF01814"/>
    </source>
</evidence>
<dbReference type="NCBIfam" id="TIGR03652">
    <property type="entry name" value="FeS_repair_RIC"/>
    <property type="match status" value="1"/>
</dbReference>
<dbReference type="STRING" id="1293891.TMES_19450"/>
<dbReference type="PANTHER" id="PTHR36438">
    <property type="entry name" value="IRON-SULFUR CLUSTER REPAIR PROTEIN YTFE"/>
    <property type="match status" value="1"/>
</dbReference>
<evidence type="ECO:0000256" key="2">
    <source>
        <dbReference type="ARBA" id="ARBA00022490"/>
    </source>
</evidence>
<dbReference type="InterPro" id="IPR019903">
    <property type="entry name" value="RIC_family"/>
</dbReference>
<evidence type="ECO:0000313" key="7">
    <source>
        <dbReference type="Proteomes" id="UP000193391"/>
    </source>
</evidence>
<evidence type="ECO:0000313" key="6">
    <source>
        <dbReference type="EMBL" id="OSQ36029.1"/>
    </source>
</evidence>
<dbReference type="RefSeq" id="WP_085585757.1">
    <property type="nucleotide sequence ID" value="NZ_JFKA01000013.1"/>
</dbReference>
<dbReference type="GO" id="GO:0005737">
    <property type="term" value="C:cytoplasm"/>
    <property type="evidence" value="ECO:0007669"/>
    <property type="project" value="UniProtKB-SubCell"/>
</dbReference>
<keyword evidence="2" id="KW-0963">Cytoplasm</keyword>
<dbReference type="Gene3D" id="1.20.120.520">
    <property type="entry name" value="nmb1532 protein domain like"/>
    <property type="match status" value="1"/>
</dbReference>
<dbReference type="Pfam" id="PF04405">
    <property type="entry name" value="ScdA_N"/>
    <property type="match status" value="1"/>
</dbReference>
<comment type="subcellular location">
    <subcellularLocation>
        <location evidence="1">Cytoplasm</location>
    </subcellularLocation>
</comment>
<keyword evidence="7" id="KW-1185">Reference proteome</keyword>
<accession>A0A1Y2KW75</accession>
<evidence type="ECO:0000256" key="3">
    <source>
        <dbReference type="ARBA" id="ARBA00022723"/>
    </source>
</evidence>
<feature type="domain" description="Hemerythrin-like" evidence="5">
    <location>
        <begin position="90"/>
        <end position="225"/>
    </location>
</feature>
<evidence type="ECO:0000256" key="1">
    <source>
        <dbReference type="ARBA" id="ARBA00004496"/>
    </source>
</evidence>
<dbReference type="Pfam" id="PF01814">
    <property type="entry name" value="Hemerythrin"/>
    <property type="match status" value="1"/>
</dbReference>
<name>A0A1Y2KW75_9PROT</name>
<proteinExistence type="predicted"/>
<dbReference type="Proteomes" id="UP000193391">
    <property type="component" value="Unassembled WGS sequence"/>
</dbReference>
<dbReference type="InterPro" id="IPR012312">
    <property type="entry name" value="Hemerythrin-like"/>
</dbReference>
<sequence length="228" mass="25647">MCDEIAQTSGITEMANRPVAELVALIPGATRVFRHHRINFCCHGDAILKNAVLKRGADIATVEAELRQLAGANPLSLPVAEDDVTLIAFILDRYHEAHRAELPDMIALARKVETVHGDHPDCPLGLAVALEEMAIELDDHMAKEETVLFPAMYKKSTMLLGPILQMRVEHETQGEYLHRLEALTNHLTLPDGACRSWQRLYRSVEKLIEDLVAHIYLENRVLFPRFES</sequence>
<comment type="caution">
    <text evidence="6">The sequence shown here is derived from an EMBL/GenBank/DDBJ whole genome shotgun (WGS) entry which is preliminary data.</text>
</comment>
<dbReference type="AlphaFoldDB" id="A0A1Y2KW75"/>
<organism evidence="6 7">
    <name type="scientific">Thalassospira mesophila</name>
    <dbReference type="NCBI Taxonomy" id="1293891"/>
    <lineage>
        <taxon>Bacteria</taxon>
        <taxon>Pseudomonadati</taxon>
        <taxon>Pseudomonadota</taxon>
        <taxon>Alphaproteobacteria</taxon>
        <taxon>Rhodospirillales</taxon>
        <taxon>Thalassospiraceae</taxon>
        <taxon>Thalassospira</taxon>
    </lineage>
</organism>
<gene>
    <name evidence="6" type="ORF">TMES_19450</name>
</gene>
<dbReference type="PANTHER" id="PTHR36438:SF1">
    <property type="entry name" value="IRON-SULFUR CLUSTER REPAIR PROTEIN YTFE"/>
    <property type="match status" value="1"/>
</dbReference>
<dbReference type="EMBL" id="JFKA01000013">
    <property type="protein sequence ID" value="OSQ36029.1"/>
    <property type="molecule type" value="Genomic_DNA"/>
</dbReference>
<evidence type="ECO:0000256" key="4">
    <source>
        <dbReference type="ARBA" id="ARBA00023004"/>
    </source>
</evidence>
<protein>
    <recommendedName>
        <fullName evidence="5">Hemerythrin-like domain-containing protein</fullName>
    </recommendedName>
</protein>
<dbReference type="GO" id="GO:0046872">
    <property type="term" value="F:metal ion binding"/>
    <property type="evidence" value="ECO:0007669"/>
    <property type="project" value="UniProtKB-KW"/>
</dbReference>
<reference evidence="6 7" key="1">
    <citation type="submission" date="2014-03" db="EMBL/GenBank/DDBJ databases">
        <title>The draft genome sequence of Thalassospira mesophila JCM 18969.</title>
        <authorList>
            <person name="Lai Q."/>
            <person name="Shao Z."/>
        </authorList>
    </citation>
    <scope>NUCLEOTIDE SEQUENCE [LARGE SCALE GENOMIC DNA]</scope>
    <source>
        <strain evidence="6 7">JCM 18969</strain>
    </source>
</reference>
<keyword evidence="3" id="KW-0479">Metal-binding</keyword>